<name>A0A9P6XN45_9FUNG</name>
<gene>
    <name evidence="2" type="ORF">G6F50_018286</name>
</gene>
<comment type="caution">
    <text evidence="2">The sequence shown here is derived from an EMBL/GenBank/DDBJ whole genome shotgun (WGS) entry which is preliminary data.</text>
</comment>
<proteinExistence type="predicted"/>
<protein>
    <submittedName>
        <fullName evidence="2">Uncharacterized protein</fullName>
    </submittedName>
</protein>
<feature type="compositionally biased region" description="Basic and acidic residues" evidence="1">
    <location>
        <begin position="58"/>
        <end position="85"/>
    </location>
</feature>
<organism evidence="2 3">
    <name type="scientific">Rhizopus delemar</name>
    <dbReference type="NCBI Taxonomy" id="936053"/>
    <lineage>
        <taxon>Eukaryota</taxon>
        <taxon>Fungi</taxon>
        <taxon>Fungi incertae sedis</taxon>
        <taxon>Mucoromycota</taxon>
        <taxon>Mucoromycotina</taxon>
        <taxon>Mucoromycetes</taxon>
        <taxon>Mucorales</taxon>
        <taxon>Mucorineae</taxon>
        <taxon>Rhizopodaceae</taxon>
        <taxon>Rhizopus</taxon>
    </lineage>
</organism>
<dbReference type="Proteomes" id="UP000740926">
    <property type="component" value="Unassembled WGS sequence"/>
</dbReference>
<dbReference type="EMBL" id="JAANIU010016913">
    <property type="protein sequence ID" value="KAG1527747.1"/>
    <property type="molecule type" value="Genomic_DNA"/>
</dbReference>
<evidence type="ECO:0000313" key="2">
    <source>
        <dbReference type="EMBL" id="KAG1527747.1"/>
    </source>
</evidence>
<evidence type="ECO:0000313" key="3">
    <source>
        <dbReference type="Proteomes" id="UP000740926"/>
    </source>
</evidence>
<sequence>MPSQRRPWPCVRRNPPRRTWSRHAEHLPDPCPRGHARPRTGKQRRADRRRPHRRYRSRWREGRPGDRPARPDADARADRPALRRH</sequence>
<reference evidence="2 3" key="1">
    <citation type="journal article" date="2020" name="Microb. Genom.">
        <title>Genetic diversity of clinical and environmental Mucorales isolates obtained from an investigation of mucormycosis cases among solid organ transplant recipients.</title>
        <authorList>
            <person name="Nguyen M.H."/>
            <person name="Kaul D."/>
            <person name="Muto C."/>
            <person name="Cheng S.J."/>
            <person name="Richter R.A."/>
            <person name="Bruno V.M."/>
            <person name="Liu G."/>
            <person name="Beyhan S."/>
            <person name="Sundermann A.J."/>
            <person name="Mounaud S."/>
            <person name="Pasculle A.W."/>
            <person name="Nierman W.C."/>
            <person name="Driscoll E."/>
            <person name="Cumbie R."/>
            <person name="Clancy C.J."/>
            <person name="Dupont C.L."/>
        </authorList>
    </citation>
    <scope>NUCLEOTIDE SEQUENCE [LARGE SCALE GENOMIC DNA]</scope>
    <source>
        <strain evidence="2 3">GL24</strain>
    </source>
</reference>
<evidence type="ECO:0000256" key="1">
    <source>
        <dbReference type="SAM" id="MobiDB-lite"/>
    </source>
</evidence>
<feature type="compositionally biased region" description="Basic residues" evidence="1">
    <location>
        <begin position="34"/>
        <end position="57"/>
    </location>
</feature>
<accession>A0A9P6XN45</accession>
<feature type="region of interest" description="Disordered" evidence="1">
    <location>
        <begin position="1"/>
        <end position="85"/>
    </location>
</feature>
<dbReference type="AlphaFoldDB" id="A0A9P6XN45"/>
<keyword evidence="3" id="KW-1185">Reference proteome</keyword>